<evidence type="ECO:0000256" key="1">
    <source>
        <dbReference type="SAM" id="SignalP"/>
    </source>
</evidence>
<comment type="caution">
    <text evidence="2">The sequence shown here is derived from an EMBL/GenBank/DDBJ whole genome shotgun (WGS) entry which is preliminary data.</text>
</comment>
<evidence type="ECO:0000313" key="2">
    <source>
        <dbReference type="EMBL" id="GGH93394.1"/>
    </source>
</evidence>
<dbReference type="Proteomes" id="UP000818603">
    <property type="component" value="Unassembled WGS sequence"/>
</dbReference>
<keyword evidence="1" id="KW-0732">Signal</keyword>
<keyword evidence="5" id="KW-1185">Reference proteome</keyword>
<evidence type="ECO:0000313" key="3">
    <source>
        <dbReference type="EMBL" id="NHK26781.1"/>
    </source>
</evidence>
<feature type="signal peptide" evidence="1">
    <location>
        <begin position="1"/>
        <end position="19"/>
    </location>
</feature>
<reference evidence="2" key="3">
    <citation type="submission" date="2020-09" db="EMBL/GenBank/DDBJ databases">
        <authorList>
            <person name="Sun Q."/>
            <person name="Zhou Y."/>
        </authorList>
    </citation>
    <scope>NUCLEOTIDE SEQUENCE</scope>
    <source>
        <strain evidence="2">CGMCC 1.14984</strain>
    </source>
</reference>
<dbReference type="Proteomes" id="UP000621856">
    <property type="component" value="Unassembled WGS sequence"/>
</dbReference>
<dbReference type="PROSITE" id="PS51257">
    <property type="entry name" value="PROKAR_LIPOPROTEIN"/>
    <property type="match status" value="1"/>
</dbReference>
<dbReference type="RefSeq" id="WP_155136910.1">
    <property type="nucleotide sequence ID" value="NZ_BMGZ01000001.1"/>
</dbReference>
<dbReference type="EMBL" id="VCJR02000001">
    <property type="protein sequence ID" value="NHK26781.1"/>
    <property type="molecule type" value="Genomic_DNA"/>
</dbReference>
<feature type="chain" id="PRO_5035271162" description="Lipoprotein" evidence="1">
    <location>
        <begin position="20"/>
        <end position="127"/>
    </location>
</feature>
<evidence type="ECO:0000313" key="4">
    <source>
        <dbReference type="Proteomes" id="UP000621856"/>
    </source>
</evidence>
<protein>
    <recommendedName>
        <fullName evidence="6">Lipoprotein</fullName>
    </recommendedName>
</protein>
<organism evidence="2 4">
    <name type="scientific">Aquisalinus luteolus</name>
    <dbReference type="NCBI Taxonomy" id="1566827"/>
    <lineage>
        <taxon>Bacteria</taxon>
        <taxon>Pseudomonadati</taxon>
        <taxon>Pseudomonadota</taxon>
        <taxon>Alphaproteobacteria</taxon>
        <taxon>Parvularculales</taxon>
        <taxon>Parvularculaceae</taxon>
        <taxon>Aquisalinus</taxon>
    </lineage>
</organism>
<evidence type="ECO:0000313" key="5">
    <source>
        <dbReference type="Proteomes" id="UP000818603"/>
    </source>
</evidence>
<proteinExistence type="predicted"/>
<sequence length="127" mass="13430">MIRSIFTGGALLLALSACVTPMQGQAPAPVDLRGPARTAAPSQDGCAQVVPIFAQTTQDGIAKENAYLATKYPGARKADQYMTYCGSTPVDVVTLVTEDGYTEEVWFDISSFFGKTGSGDLDDRLDG</sequence>
<reference evidence="3 5" key="2">
    <citation type="submission" date="2020-02" db="EMBL/GenBank/DDBJ databases">
        <title>Genome sequence of Parvularcula flava strain NH6-79.</title>
        <authorList>
            <person name="Abdul Karim M.H."/>
            <person name="Lam M.Q."/>
            <person name="Chen S.J."/>
            <person name="Yahya A."/>
            <person name="Shahir S."/>
            <person name="Shamsir M.S."/>
            <person name="Chong C.S."/>
        </authorList>
    </citation>
    <scope>NUCLEOTIDE SEQUENCE [LARGE SCALE GENOMIC DNA]</scope>
    <source>
        <strain evidence="3 5">NH6-79</strain>
    </source>
</reference>
<evidence type="ECO:0008006" key="6">
    <source>
        <dbReference type="Google" id="ProtNLM"/>
    </source>
</evidence>
<name>A0A8J3A1M7_9PROT</name>
<gene>
    <name evidence="3" type="ORF">FF098_002515</name>
    <name evidence="2" type="ORF">GCM10011355_05130</name>
</gene>
<dbReference type="EMBL" id="BMGZ01000001">
    <property type="protein sequence ID" value="GGH93394.1"/>
    <property type="molecule type" value="Genomic_DNA"/>
</dbReference>
<dbReference type="AlphaFoldDB" id="A0A8J3A1M7"/>
<reference evidence="2" key="1">
    <citation type="journal article" date="2014" name="Int. J. Syst. Evol. Microbiol.">
        <title>Complete genome sequence of Corynebacterium casei LMG S-19264T (=DSM 44701T), isolated from a smear-ripened cheese.</title>
        <authorList>
            <consortium name="US DOE Joint Genome Institute (JGI-PGF)"/>
            <person name="Walter F."/>
            <person name="Albersmeier A."/>
            <person name="Kalinowski J."/>
            <person name="Ruckert C."/>
        </authorList>
    </citation>
    <scope>NUCLEOTIDE SEQUENCE</scope>
    <source>
        <strain evidence="2">CGMCC 1.14984</strain>
    </source>
</reference>
<accession>A0A8J3A1M7</accession>